<comment type="caution">
    <text evidence="1">The sequence shown here is derived from an EMBL/GenBank/DDBJ whole genome shotgun (WGS) entry which is preliminary data.</text>
</comment>
<dbReference type="Proteomes" id="UP000664940">
    <property type="component" value="Unassembled WGS sequence"/>
</dbReference>
<organism evidence="1 2">
    <name type="scientific">Phyllostomus discolor</name>
    <name type="common">pale spear-nosed bat</name>
    <dbReference type="NCBI Taxonomy" id="89673"/>
    <lineage>
        <taxon>Eukaryota</taxon>
        <taxon>Metazoa</taxon>
        <taxon>Chordata</taxon>
        <taxon>Craniata</taxon>
        <taxon>Vertebrata</taxon>
        <taxon>Euteleostomi</taxon>
        <taxon>Mammalia</taxon>
        <taxon>Eutheria</taxon>
        <taxon>Laurasiatheria</taxon>
        <taxon>Chiroptera</taxon>
        <taxon>Yangochiroptera</taxon>
        <taxon>Phyllostomidae</taxon>
        <taxon>Phyllostominae</taxon>
        <taxon>Phyllostomus</taxon>
    </lineage>
</organism>
<gene>
    <name evidence="1" type="ORF">HJG60_010657</name>
</gene>
<proteinExistence type="predicted"/>
<protein>
    <submittedName>
        <fullName evidence="1">Uncharacterized protein</fullName>
    </submittedName>
</protein>
<reference evidence="1 2" key="1">
    <citation type="journal article" date="2020" name="Nature">
        <title>Six reference-quality genomes reveal evolution of bat adaptations.</title>
        <authorList>
            <person name="Jebb D."/>
            <person name="Huang Z."/>
            <person name="Pippel M."/>
            <person name="Hughes G.M."/>
            <person name="Lavrichenko K."/>
            <person name="Devanna P."/>
            <person name="Winkler S."/>
            <person name="Jermiin L.S."/>
            <person name="Skirmuntt E.C."/>
            <person name="Katzourakis A."/>
            <person name="Burkitt-Gray L."/>
            <person name="Ray D.A."/>
            <person name="Sullivan K.A.M."/>
            <person name="Roscito J.G."/>
            <person name="Kirilenko B.M."/>
            <person name="Davalos L.M."/>
            <person name="Corthals A.P."/>
            <person name="Power M.L."/>
            <person name="Jones G."/>
            <person name="Ransome R.D."/>
            <person name="Dechmann D.K.N."/>
            <person name="Locatelli A.G."/>
            <person name="Puechmaille S.J."/>
            <person name="Fedrigo O."/>
            <person name="Jarvis E.D."/>
            <person name="Hiller M."/>
            <person name="Vernes S.C."/>
            <person name="Myers E.W."/>
            <person name="Teeling E.C."/>
        </authorList>
    </citation>
    <scope>NUCLEOTIDE SEQUENCE [LARGE SCALE GENOMIC DNA]</scope>
    <source>
        <strain evidence="1">Bat1K_MPI-CBG_1</strain>
    </source>
</reference>
<dbReference type="PANTHER" id="PTHR11544">
    <property type="entry name" value="COLD SHOCK DOMAIN CONTAINING PROTEINS"/>
    <property type="match status" value="1"/>
</dbReference>
<evidence type="ECO:0000313" key="1">
    <source>
        <dbReference type="EMBL" id="KAF6114723.1"/>
    </source>
</evidence>
<dbReference type="AlphaFoldDB" id="A0A834AHD8"/>
<name>A0A834AHD8_9CHIR</name>
<dbReference type="EMBL" id="JABVXQ010000004">
    <property type="protein sequence ID" value="KAF6114723.1"/>
    <property type="molecule type" value="Genomic_DNA"/>
</dbReference>
<evidence type="ECO:0000313" key="2">
    <source>
        <dbReference type="Proteomes" id="UP000664940"/>
    </source>
</evidence>
<sequence>MKDNNPRKCFHNVGDGEVVAFDAVEGERDAEATSVAAPGGVPVQGGKYAADGEHYGVICVVGVLQAVTNRITRIVRAGEKECGIGSQRPGPTLQPYCRQLLPPHYMPTPCGHQPRYYNPPVQGEVMEGADN</sequence>
<dbReference type="InterPro" id="IPR050181">
    <property type="entry name" value="Cold_shock_domain"/>
</dbReference>
<accession>A0A834AHD8</accession>